<dbReference type="InterPro" id="IPR011009">
    <property type="entry name" value="Kinase-like_dom_sf"/>
</dbReference>
<sequence>MGKVENRSFHRFRLRFGVYGFAVMSLLFQSFHLCWSLNEEGLTLLKFRERVVNDPFGALSNWDDHKEDINPCFWLGVECSDGKVIALNLEDLCLEGTLAPELKNLVHIKSINLRNNSFTGTIPQGLGGLEELEVLDLGYNNFCGPLPSDLGSNLSLGILLLDNNKHLGTLSPEIYRLQLLSEFQVDENQLSNTAEGSLSNKESFSCDAVQVKDSRGRRELQGSASQAQLTFEGRVAQAILPLDPPSAPPPPTNNLIPSPVPSPATQNPVTPSPLPGVSISNNETSPPPPLSKSNNGTSPPPFFRAPPKETPPEVPEELPPPQASSNQQKKDKKSSSVGVVVGASVAAAVFVIALAVGIYLWINNKATVKPWATGLSGQLQKAFVTGVPKLKRSELEVSCEDFSNVIGYSPVGPVYKGTLSSGVEIAVNIISVKSSKDWSVALETQFRKKIDTLSKINHKNFVNLIGYCEEEEPFSRMMVFEYAPNGTVFEHLHDEEFEHLNWRMRTRIAMGMAYCLEYLHEQNTPLIQLNLTSSAVNLTEDYAAKISECSLQNEIVADERICTSGHLLNTSSGGPESQIYSFGLVLLELMTGRIPHSAENGLLEEWAIQYLRLDKPLKDLVDPTLTSFQEEQLEQIGQLLRSCLHSNSEQRPTMKLITSRLRLITGITPDEAIPRLSPLWWAELEIASEGR</sequence>
<keyword evidence="3" id="KW-0732">Signal</keyword>
<evidence type="ECO:0000256" key="9">
    <source>
        <dbReference type="SAM" id="Phobius"/>
    </source>
</evidence>
<dbReference type="InterPro" id="IPR001245">
    <property type="entry name" value="Ser-Thr/Tyr_kinase_cat_dom"/>
</dbReference>
<dbReference type="EMBL" id="OZ021740">
    <property type="protein sequence ID" value="CAK9323875.1"/>
    <property type="molecule type" value="Genomic_DNA"/>
</dbReference>
<dbReference type="Pfam" id="PF08263">
    <property type="entry name" value="LRRNT_2"/>
    <property type="match status" value="1"/>
</dbReference>
<dbReference type="InterPro" id="IPR013210">
    <property type="entry name" value="LRR_N_plant-typ"/>
</dbReference>
<keyword evidence="1" id="KW-0433">Leucine-rich repeat</keyword>
<dbReference type="Gene3D" id="3.80.10.10">
    <property type="entry name" value="Ribonuclease Inhibitor"/>
    <property type="match status" value="1"/>
</dbReference>
<evidence type="ECO:0000256" key="8">
    <source>
        <dbReference type="SAM" id="MobiDB-lite"/>
    </source>
</evidence>
<dbReference type="Gene3D" id="1.10.510.10">
    <property type="entry name" value="Transferase(Phosphotransferase) domain 1"/>
    <property type="match status" value="1"/>
</dbReference>
<dbReference type="PANTHER" id="PTHR46084">
    <property type="entry name" value="PROTEIN MALE DISCOVERER 2"/>
    <property type="match status" value="1"/>
</dbReference>
<comment type="subcellular location">
    <subcellularLocation>
        <location evidence="7">Endomembrane system</location>
        <topology evidence="7">Single-pass type I membrane protein</topology>
    </subcellularLocation>
</comment>
<keyword evidence="6 9" id="KW-0472">Membrane</keyword>
<dbReference type="PANTHER" id="PTHR46084:SF4">
    <property type="entry name" value="PROTEIN KINASE DOMAIN-CONTAINING PROTEIN"/>
    <property type="match status" value="1"/>
</dbReference>
<organism evidence="11 12">
    <name type="scientific">Citrullus colocynthis</name>
    <name type="common">colocynth</name>
    <dbReference type="NCBI Taxonomy" id="252529"/>
    <lineage>
        <taxon>Eukaryota</taxon>
        <taxon>Viridiplantae</taxon>
        <taxon>Streptophyta</taxon>
        <taxon>Embryophyta</taxon>
        <taxon>Tracheophyta</taxon>
        <taxon>Spermatophyta</taxon>
        <taxon>Magnoliopsida</taxon>
        <taxon>eudicotyledons</taxon>
        <taxon>Gunneridae</taxon>
        <taxon>Pentapetalae</taxon>
        <taxon>rosids</taxon>
        <taxon>fabids</taxon>
        <taxon>Cucurbitales</taxon>
        <taxon>Cucurbitaceae</taxon>
        <taxon>Benincaseae</taxon>
        <taxon>Citrullus</taxon>
    </lineage>
</organism>
<dbReference type="InterPro" id="IPR000719">
    <property type="entry name" value="Prot_kinase_dom"/>
</dbReference>
<evidence type="ECO:0000256" key="4">
    <source>
        <dbReference type="ARBA" id="ARBA00022737"/>
    </source>
</evidence>
<feature type="region of interest" description="Disordered" evidence="8">
    <location>
        <begin position="240"/>
        <end position="333"/>
    </location>
</feature>
<feature type="compositionally biased region" description="Pro residues" evidence="8">
    <location>
        <begin position="312"/>
        <end position="322"/>
    </location>
</feature>
<dbReference type="InterPro" id="IPR032675">
    <property type="entry name" value="LRR_dom_sf"/>
</dbReference>
<dbReference type="PROSITE" id="PS50011">
    <property type="entry name" value="PROTEIN_KINASE_DOM"/>
    <property type="match status" value="1"/>
</dbReference>
<evidence type="ECO:0000256" key="5">
    <source>
        <dbReference type="ARBA" id="ARBA00022989"/>
    </source>
</evidence>
<evidence type="ECO:0000256" key="1">
    <source>
        <dbReference type="ARBA" id="ARBA00022614"/>
    </source>
</evidence>
<keyword evidence="5 9" id="KW-1133">Transmembrane helix</keyword>
<feature type="compositionally biased region" description="Pro residues" evidence="8">
    <location>
        <begin position="242"/>
        <end position="262"/>
    </location>
</feature>
<evidence type="ECO:0000259" key="10">
    <source>
        <dbReference type="PROSITE" id="PS50011"/>
    </source>
</evidence>
<evidence type="ECO:0000256" key="2">
    <source>
        <dbReference type="ARBA" id="ARBA00022692"/>
    </source>
</evidence>
<reference evidence="11 12" key="1">
    <citation type="submission" date="2024-03" db="EMBL/GenBank/DDBJ databases">
        <authorList>
            <person name="Gkanogiannis A."/>
            <person name="Becerra Lopez-Lavalle L."/>
        </authorList>
    </citation>
    <scope>NUCLEOTIDE SEQUENCE [LARGE SCALE GENOMIC DNA]</scope>
</reference>
<keyword evidence="4" id="KW-0677">Repeat</keyword>
<evidence type="ECO:0000313" key="11">
    <source>
        <dbReference type="EMBL" id="CAK9323875.1"/>
    </source>
</evidence>
<feature type="transmembrane region" description="Helical" evidence="9">
    <location>
        <begin position="16"/>
        <end position="38"/>
    </location>
</feature>
<dbReference type="Pfam" id="PF07714">
    <property type="entry name" value="PK_Tyr_Ser-Thr"/>
    <property type="match status" value="1"/>
</dbReference>
<accession>A0ABP0YWC7</accession>
<dbReference type="SUPFAM" id="SSF52058">
    <property type="entry name" value="L domain-like"/>
    <property type="match status" value="1"/>
</dbReference>
<gene>
    <name evidence="11" type="ORF">CITCOLO1_LOCUS16089</name>
</gene>
<proteinExistence type="predicted"/>
<evidence type="ECO:0000313" key="12">
    <source>
        <dbReference type="Proteomes" id="UP001642487"/>
    </source>
</evidence>
<evidence type="ECO:0000256" key="7">
    <source>
        <dbReference type="ARBA" id="ARBA00046288"/>
    </source>
</evidence>
<keyword evidence="2 9" id="KW-0812">Transmembrane</keyword>
<feature type="domain" description="Protein kinase" evidence="10">
    <location>
        <begin position="400"/>
        <end position="663"/>
    </location>
</feature>
<keyword evidence="12" id="KW-1185">Reference proteome</keyword>
<protein>
    <recommendedName>
        <fullName evidence="10">Protein kinase domain-containing protein</fullName>
    </recommendedName>
</protein>
<dbReference type="Gene3D" id="3.30.200.20">
    <property type="entry name" value="Phosphorylase Kinase, domain 1"/>
    <property type="match status" value="1"/>
</dbReference>
<feature type="transmembrane region" description="Helical" evidence="9">
    <location>
        <begin position="337"/>
        <end position="362"/>
    </location>
</feature>
<dbReference type="SUPFAM" id="SSF56112">
    <property type="entry name" value="Protein kinase-like (PK-like)"/>
    <property type="match status" value="1"/>
</dbReference>
<dbReference type="Proteomes" id="UP001642487">
    <property type="component" value="Chromosome 6"/>
</dbReference>
<name>A0ABP0YWC7_9ROSI</name>
<evidence type="ECO:0000256" key="6">
    <source>
        <dbReference type="ARBA" id="ARBA00023136"/>
    </source>
</evidence>
<evidence type="ECO:0000256" key="3">
    <source>
        <dbReference type="ARBA" id="ARBA00022729"/>
    </source>
</evidence>